<evidence type="ECO:0000256" key="3">
    <source>
        <dbReference type="ARBA" id="ARBA00022553"/>
    </source>
</evidence>
<sequence length="726" mass="81529">MVSSTVTTYGRGNGIDLTAYHEKGLNTHTDVLSSGDDDASESDFLLDKRAGSLNGSSEDSPGYFTRHSGSRSPVSDVTDRTEYEEEEYHDTVNSNSHLLRTSTPTGVSINNYDSEELGGSNISHNTYSATFNAQYDIPDASAKETKANDSTNSEANNTKYQDSSVSKPTPSTSIEDNESVKSVTTNLLNPKDANTTIDPDISSPLSSASKRAAVAAAELNDDVLVGTRVSEGHENFVTAYNMLTGIRVAVSRCTAKNNRPLTHADFLETDQIGFHLSGGSESPSSKYIFQFKDYAPWVFRHLRDAFKLDPADYLMSLTSKYIVSELGSPGKSGSFFYYSRDYRFIIKTIHHSEHRLLRKVLKQYYGHIVRNPNTLVSQFYGLHRVRLPFGRKIHFVVMNNVFPALYEIHERYDLKGSLLGREYKPQPSKPIAVFKDLDWMRRHKRIILGPEKRERLIKQLEIDVRFLETINVMDYSLLVGVHSMQEGNAALNALLRLAEFGPQDEKASQTEKRVASAAMHHGSQQSHTAQKEFTELQHMLQKATPERLKEFDFADEYRSEFYFYHEHGGFMSTDDMNADRDVIYYIGIIDFLTPYNFRKSVETFCKSLVHDRKDLSAIPAQEYGERFLKFLRGSIGPEIHGTKSQRQSICKSHQSEHIETSKTHSNHPALPNAPEVAPPLIRLSSSSTGLAITNESKDVRTSVNNDSLSREHSGRASTIGYGTNSQ</sequence>
<dbReference type="AlphaFoldDB" id="A0AAV5RFS9"/>
<organism evidence="14 15">
    <name type="scientific">Starmerella bacillaris</name>
    <name type="common">Yeast</name>
    <name type="synonym">Candida zemplinina</name>
    <dbReference type="NCBI Taxonomy" id="1247836"/>
    <lineage>
        <taxon>Eukaryota</taxon>
        <taxon>Fungi</taxon>
        <taxon>Dikarya</taxon>
        <taxon>Ascomycota</taxon>
        <taxon>Saccharomycotina</taxon>
        <taxon>Dipodascomycetes</taxon>
        <taxon>Dipodascales</taxon>
        <taxon>Trichomonascaceae</taxon>
        <taxon>Starmerella</taxon>
    </lineage>
</organism>
<evidence type="ECO:0000313" key="15">
    <source>
        <dbReference type="Proteomes" id="UP001362899"/>
    </source>
</evidence>
<evidence type="ECO:0000256" key="12">
    <source>
        <dbReference type="SAM" id="MobiDB-lite"/>
    </source>
</evidence>
<feature type="compositionally biased region" description="Polar residues" evidence="12">
    <location>
        <begin position="91"/>
        <end position="101"/>
    </location>
</feature>
<dbReference type="Proteomes" id="UP001362899">
    <property type="component" value="Unassembled WGS sequence"/>
</dbReference>
<evidence type="ECO:0000256" key="8">
    <source>
        <dbReference type="ARBA" id="ARBA00078403"/>
    </source>
</evidence>
<dbReference type="GO" id="GO:0005524">
    <property type="term" value="F:ATP binding"/>
    <property type="evidence" value="ECO:0007669"/>
    <property type="project" value="UniProtKB-UniRule"/>
</dbReference>
<evidence type="ECO:0000256" key="6">
    <source>
        <dbReference type="ARBA" id="ARBA00022777"/>
    </source>
</evidence>
<feature type="compositionally biased region" description="Polar residues" evidence="12">
    <location>
        <begin position="148"/>
        <end position="181"/>
    </location>
</feature>
<keyword evidence="5 11" id="KW-0547">Nucleotide-binding</keyword>
<name>A0AAV5RFS9_STABA</name>
<dbReference type="SMART" id="SM00330">
    <property type="entry name" value="PIPKc"/>
    <property type="match status" value="1"/>
</dbReference>
<evidence type="ECO:0000256" key="4">
    <source>
        <dbReference type="ARBA" id="ARBA00022679"/>
    </source>
</evidence>
<reference evidence="14 15" key="1">
    <citation type="journal article" date="2023" name="Elife">
        <title>Identification of key yeast species and microbe-microbe interactions impacting larval growth of Drosophila in the wild.</title>
        <authorList>
            <person name="Mure A."/>
            <person name="Sugiura Y."/>
            <person name="Maeda R."/>
            <person name="Honda K."/>
            <person name="Sakurai N."/>
            <person name="Takahashi Y."/>
            <person name="Watada M."/>
            <person name="Katoh T."/>
            <person name="Gotoh A."/>
            <person name="Gotoh Y."/>
            <person name="Taniguchi I."/>
            <person name="Nakamura K."/>
            <person name="Hayashi T."/>
            <person name="Katayama T."/>
            <person name="Uemura T."/>
            <person name="Hattori Y."/>
        </authorList>
    </citation>
    <scope>NUCLEOTIDE SEQUENCE [LARGE SCALE GENOMIC DNA]</scope>
    <source>
        <strain evidence="14 15">SB-73</strain>
    </source>
</reference>
<evidence type="ECO:0000256" key="10">
    <source>
        <dbReference type="ARBA" id="ARBA00082306"/>
    </source>
</evidence>
<comment type="catalytic activity">
    <reaction evidence="1">
        <text>a 1,2-diacyl-sn-glycero-3-phospho-(1D-myo-inositol 4-phosphate) + ATP = a 1,2-diacyl-sn-glycero-3-phospho-(1D-myo-inositol-4,5-bisphosphate) + ADP + H(+)</text>
        <dbReference type="Rhea" id="RHEA:14425"/>
        <dbReference type="ChEBI" id="CHEBI:15378"/>
        <dbReference type="ChEBI" id="CHEBI:30616"/>
        <dbReference type="ChEBI" id="CHEBI:58178"/>
        <dbReference type="ChEBI" id="CHEBI:58456"/>
        <dbReference type="ChEBI" id="CHEBI:456216"/>
        <dbReference type="EC" id="2.7.1.68"/>
    </reaction>
</comment>
<dbReference type="CDD" id="cd17303">
    <property type="entry name" value="PIPKc_PIP5K_yeast_like"/>
    <property type="match status" value="1"/>
</dbReference>
<dbReference type="InterPro" id="IPR027483">
    <property type="entry name" value="PInositol-4-P-4/5-kinase_C_sf"/>
</dbReference>
<keyword evidence="15" id="KW-1185">Reference proteome</keyword>
<dbReference type="PANTHER" id="PTHR23086">
    <property type="entry name" value="PHOSPHATIDYLINOSITOL-4-PHOSPHATE 5-KINASE"/>
    <property type="match status" value="1"/>
</dbReference>
<evidence type="ECO:0000256" key="2">
    <source>
        <dbReference type="ARBA" id="ARBA00012172"/>
    </source>
</evidence>
<evidence type="ECO:0000256" key="9">
    <source>
        <dbReference type="ARBA" id="ARBA00080374"/>
    </source>
</evidence>
<evidence type="ECO:0000256" key="11">
    <source>
        <dbReference type="PROSITE-ProRule" id="PRU00781"/>
    </source>
</evidence>
<feature type="region of interest" description="Disordered" evidence="12">
    <location>
        <begin position="50"/>
        <end position="101"/>
    </location>
</feature>
<dbReference type="Gene3D" id="3.30.800.10">
    <property type="entry name" value="Phosphatidylinositol Phosphate Kinase II Beta"/>
    <property type="match status" value="1"/>
</dbReference>
<feature type="region of interest" description="Disordered" evidence="12">
    <location>
        <begin position="143"/>
        <end position="181"/>
    </location>
</feature>
<feature type="region of interest" description="Disordered" evidence="12">
    <location>
        <begin position="506"/>
        <end position="526"/>
    </location>
</feature>
<evidence type="ECO:0000256" key="7">
    <source>
        <dbReference type="ARBA" id="ARBA00022840"/>
    </source>
</evidence>
<feature type="compositionally biased region" description="Polar residues" evidence="12">
    <location>
        <begin position="186"/>
        <end position="197"/>
    </location>
</feature>
<dbReference type="GO" id="GO:0046854">
    <property type="term" value="P:phosphatidylinositol phosphate biosynthetic process"/>
    <property type="evidence" value="ECO:0007669"/>
    <property type="project" value="UniProtKB-ARBA"/>
</dbReference>
<keyword evidence="4 11" id="KW-0808">Transferase</keyword>
<dbReference type="SUPFAM" id="SSF56104">
    <property type="entry name" value="SAICAR synthase-like"/>
    <property type="match status" value="1"/>
</dbReference>
<dbReference type="InterPro" id="IPR023610">
    <property type="entry name" value="PInositol-4/5-P-5/4-kinase"/>
</dbReference>
<feature type="domain" description="PIPK" evidence="13">
    <location>
        <begin position="232"/>
        <end position="635"/>
    </location>
</feature>
<dbReference type="FunFam" id="3.30.800.10:FF:000009">
    <property type="entry name" value="Phosphatidylinositol 4-phosphate 5-kinase its3"/>
    <property type="match status" value="1"/>
</dbReference>
<protein>
    <recommendedName>
        <fullName evidence="2">1-phosphatidylinositol-4-phosphate 5-kinase</fullName>
        <ecNumber evidence="2">2.7.1.68</ecNumber>
    </recommendedName>
    <alternativeName>
        <fullName evidence="10">1-phosphatidylinositol 4-phosphate kinase</fullName>
    </alternativeName>
    <alternativeName>
        <fullName evidence="8">Diphosphoinositide kinase</fullName>
    </alternativeName>
    <alternativeName>
        <fullName evidence="9">PIP5K</fullName>
    </alternativeName>
</protein>
<feature type="region of interest" description="Disordered" evidence="12">
    <location>
        <begin position="186"/>
        <end position="205"/>
    </location>
</feature>
<dbReference type="GO" id="GO:0005886">
    <property type="term" value="C:plasma membrane"/>
    <property type="evidence" value="ECO:0007669"/>
    <property type="project" value="TreeGrafter"/>
</dbReference>
<comment type="caution">
    <text evidence="14">The sequence shown here is derived from an EMBL/GenBank/DDBJ whole genome shotgun (WGS) entry which is preliminary data.</text>
</comment>
<gene>
    <name evidence="14" type="ORF">DASB73_013530</name>
</gene>
<evidence type="ECO:0000259" key="13">
    <source>
        <dbReference type="PROSITE" id="PS51455"/>
    </source>
</evidence>
<proteinExistence type="predicted"/>
<dbReference type="EMBL" id="BTGC01000003">
    <property type="protein sequence ID" value="GMM50395.1"/>
    <property type="molecule type" value="Genomic_DNA"/>
</dbReference>
<dbReference type="Pfam" id="PF01504">
    <property type="entry name" value="PIP5K"/>
    <property type="match status" value="1"/>
</dbReference>
<feature type="region of interest" description="Disordered" evidence="12">
    <location>
        <begin position="692"/>
        <end position="726"/>
    </location>
</feature>
<dbReference type="Gene3D" id="3.30.810.10">
    <property type="entry name" value="2-Layer Sandwich"/>
    <property type="match status" value="1"/>
</dbReference>
<dbReference type="EC" id="2.7.1.68" evidence="2"/>
<accession>A0AAV5RFS9</accession>
<evidence type="ECO:0000256" key="1">
    <source>
        <dbReference type="ARBA" id="ARBA00000444"/>
    </source>
</evidence>
<keyword evidence="3" id="KW-0597">Phosphoprotein</keyword>
<evidence type="ECO:0000256" key="5">
    <source>
        <dbReference type="ARBA" id="ARBA00022741"/>
    </source>
</evidence>
<dbReference type="InterPro" id="IPR002498">
    <property type="entry name" value="PInositol-4-P-4/5-kinase_core"/>
</dbReference>
<dbReference type="PROSITE" id="PS51455">
    <property type="entry name" value="PIPK"/>
    <property type="match status" value="1"/>
</dbReference>
<dbReference type="PANTHER" id="PTHR23086:SF8">
    <property type="entry name" value="PHOSPHATIDYLINOSITOL 5-PHOSPHATE 4-KINASE, ISOFORM A"/>
    <property type="match status" value="1"/>
</dbReference>
<dbReference type="InterPro" id="IPR027484">
    <property type="entry name" value="PInositol-4-P-5-kinase_N"/>
</dbReference>
<evidence type="ECO:0000313" key="14">
    <source>
        <dbReference type="EMBL" id="GMM50395.1"/>
    </source>
</evidence>
<dbReference type="GO" id="GO:0016308">
    <property type="term" value="F:1-phosphatidylinositol-4-phosphate 5-kinase activity"/>
    <property type="evidence" value="ECO:0007669"/>
    <property type="project" value="UniProtKB-EC"/>
</dbReference>
<feature type="region of interest" description="Disordered" evidence="12">
    <location>
        <begin position="654"/>
        <end position="677"/>
    </location>
</feature>
<keyword evidence="7 11" id="KW-0067">ATP-binding</keyword>
<keyword evidence="6 11" id="KW-0418">Kinase</keyword>